<accession>A0ABP3ZR45</accession>
<evidence type="ECO:0000256" key="3">
    <source>
        <dbReference type="SAM" id="MobiDB-lite"/>
    </source>
</evidence>
<keyword evidence="6" id="KW-1185">Reference proteome</keyword>
<dbReference type="InterPro" id="IPR013762">
    <property type="entry name" value="Integrase-like_cat_sf"/>
</dbReference>
<evidence type="ECO:0000259" key="4">
    <source>
        <dbReference type="PROSITE" id="PS51898"/>
    </source>
</evidence>
<dbReference type="InterPro" id="IPR011010">
    <property type="entry name" value="DNA_brk_join_enz"/>
</dbReference>
<name>A0ABP3ZR45_9ACTN</name>
<dbReference type="RefSeq" id="WP_344052826.1">
    <property type="nucleotide sequence ID" value="NZ_BAAAHG010000046.1"/>
</dbReference>
<dbReference type="SUPFAM" id="SSF56349">
    <property type="entry name" value="DNA breaking-rejoining enzymes"/>
    <property type="match status" value="1"/>
</dbReference>
<feature type="region of interest" description="Disordered" evidence="3">
    <location>
        <begin position="144"/>
        <end position="187"/>
    </location>
</feature>
<evidence type="ECO:0000313" key="6">
    <source>
        <dbReference type="Proteomes" id="UP001501005"/>
    </source>
</evidence>
<organism evidence="5 6">
    <name type="scientific">Streptomyces thermoalcalitolerans</name>
    <dbReference type="NCBI Taxonomy" id="65605"/>
    <lineage>
        <taxon>Bacteria</taxon>
        <taxon>Bacillati</taxon>
        <taxon>Actinomycetota</taxon>
        <taxon>Actinomycetes</taxon>
        <taxon>Kitasatosporales</taxon>
        <taxon>Streptomycetaceae</taxon>
        <taxon>Streptomyces</taxon>
    </lineage>
</organism>
<comment type="caution">
    <text evidence="5">The sequence shown here is derived from an EMBL/GenBank/DDBJ whole genome shotgun (WGS) entry which is preliminary data.</text>
</comment>
<dbReference type="SUPFAM" id="SSF47823">
    <property type="entry name" value="lambda integrase-like, N-terminal domain"/>
    <property type="match status" value="1"/>
</dbReference>
<dbReference type="Pfam" id="PF00589">
    <property type="entry name" value="Phage_integrase"/>
    <property type="match status" value="1"/>
</dbReference>
<proteinExistence type="predicted"/>
<dbReference type="InterPro" id="IPR010998">
    <property type="entry name" value="Integrase_recombinase_N"/>
</dbReference>
<dbReference type="Gene3D" id="1.10.443.10">
    <property type="entry name" value="Intergrase catalytic core"/>
    <property type="match status" value="1"/>
</dbReference>
<evidence type="ECO:0000313" key="5">
    <source>
        <dbReference type="EMBL" id="GAA0925060.1"/>
    </source>
</evidence>
<dbReference type="Proteomes" id="UP001501005">
    <property type="component" value="Unassembled WGS sequence"/>
</dbReference>
<evidence type="ECO:0000256" key="1">
    <source>
        <dbReference type="ARBA" id="ARBA00023125"/>
    </source>
</evidence>
<dbReference type="InterPro" id="IPR002104">
    <property type="entry name" value="Integrase_catalytic"/>
</dbReference>
<keyword evidence="2" id="KW-0233">DNA recombination</keyword>
<protein>
    <submittedName>
        <fullName evidence="5">Site-specific integrase</fullName>
    </submittedName>
</protein>
<dbReference type="Gene3D" id="1.10.150.130">
    <property type="match status" value="1"/>
</dbReference>
<dbReference type="EMBL" id="BAAAHG010000046">
    <property type="protein sequence ID" value="GAA0925060.1"/>
    <property type="molecule type" value="Genomic_DNA"/>
</dbReference>
<feature type="domain" description="Tyr recombinase" evidence="4">
    <location>
        <begin position="174"/>
        <end position="363"/>
    </location>
</feature>
<keyword evidence="1" id="KW-0238">DNA-binding</keyword>
<sequence length="366" mass="39827">MSAEVVTAELLPLDETEAGAAVAVREDEATAAVLAALDQAATAHLDAARPYRTRTGYARDWQLWCEFLDWLAPRTGHRLPDTAVQRGSLVSFVVWLDEVKQAAPNTINRRITGVTVEARARGVDVPKEATKAAREALRRIRADETRAQRGRGKAVSATPEHLRAMATAPADRPKPPGGGRRRGTQRLPELARLRDRALITLAFAIAGRSSEVAALDVDGIRLVAEGLEVRVPSVKGRPSRTVPVRYGSNPDTCPVRCWLAWKEAAGLSPGDPAFLPVDQVGRLGAHRLSPDACRLVITRAARRAGLDVHLTGHSARRGLVTTGRKRGKRVEKLRAQGGWSPSSPVFWEYVDEGERWEDAATEDIGL</sequence>
<dbReference type="PROSITE" id="PS51898">
    <property type="entry name" value="TYR_RECOMBINASE"/>
    <property type="match status" value="1"/>
</dbReference>
<evidence type="ECO:0000256" key="2">
    <source>
        <dbReference type="ARBA" id="ARBA00023172"/>
    </source>
</evidence>
<reference evidence="6" key="1">
    <citation type="journal article" date="2019" name="Int. J. Syst. Evol. Microbiol.">
        <title>The Global Catalogue of Microorganisms (GCM) 10K type strain sequencing project: providing services to taxonomists for standard genome sequencing and annotation.</title>
        <authorList>
            <consortium name="The Broad Institute Genomics Platform"/>
            <consortium name="The Broad Institute Genome Sequencing Center for Infectious Disease"/>
            <person name="Wu L."/>
            <person name="Ma J."/>
        </authorList>
    </citation>
    <scope>NUCLEOTIDE SEQUENCE [LARGE SCALE GENOMIC DNA]</scope>
    <source>
        <strain evidence="6">JCM 10673</strain>
    </source>
</reference>
<gene>
    <name evidence="5" type="ORF">GCM10009549_45910</name>
</gene>